<comment type="caution">
    <text evidence="1">The sequence shown here is derived from an EMBL/GenBank/DDBJ whole genome shotgun (WGS) entry which is preliminary data.</text>
</comment>
<dbReference type="PANTHER" id="PTHR45964:SF5">
    <property type="entry name" value="WSCD FAMILY MEMBER CG9164"/>
    <property type="match status" value="1"/>
</dbReference>
<dbReference type="AlphaFoldDB" id="A0AAD9NWK8"/>
<dbReference type="PANTHER" id="PTHR45964">
    <property type="entry name" value="WSCD FAMILY MEMBER CG9164"/>
    <property type="match status" value="1"/>
</dbReference>
<dbReference type="EMBL" id="JAODUO010000294">
    <property type="protein sequence ID" value="KAK2183802.1"/>
    <property type="molecule type" value="Genomic_DNA"/>
</dbReference>
<evidence type="ECO:0000313" key="1">
    <source>
        <dbReference type="EMBL" id="KAK2183802.1"/>
    </source>
</evidence>
<dbReference type="Proteomes" id="UP001209878">
    <property type="component" value="Unassembled WGS sequence"/>
</dbReference>
<gene>
    <name evidence="1" type="ORF">NP493_295g01014</name>
</gene>
<sequence>MRHLIQQSTGIYTGAVYRDVQLLAGGFPGEGMRNGSVIVVKTHRGGNQGTYDRAILLIRNPYDAILSEFNRRNSANKSHVGSVSLADYQSGE</sequence>
<evidence type="ECO:0000313" key="2">
    <source>
        <dbReference type="Proteomes" id="UP001209878"/>
    </source>
</evidence>
<dbReference type="InterPro" id="IPR051589">
    <property type="entry name" value="Sialate-O-sulfotransferase"/>
</dbReference>
<protein>
    <submittedName>
        <fullName evidence="1">Uncharacterized protein</fullName>
    </submittedName>
</protein>
<accession>A0AAD9NWK8</accession>
<name>A0AAD9NWK8_RIDPI</name>
<proteinExistence type="predicted"/>
<reference evidence="1" key="1">
    <citation type="journal article" date="2023" name="Mol. Biol. Evol.">
        <title>Third-Generation Sequencing Reveals the Adaptive Role of the Epigenome in Three Deep-Sea Polychaetes.</title>
        <authorList>
            <person name="Perez M."/>
            <person name="Aroh O."/>
            <person name="Sun Y."/>
            <person name="Lan Y."/>
            <person name="Juniper S.K."/>
            <person name="Young C.R."/>
            <person name="Angers B."/>
            <person name="Qian P.Y."/>
        </authorList>
    </citation>
    <scope>NUCLEOTIDE SEQUENCE</scope>
    <source>
        <strain evidence="1">R07B-5</strain>
    </source>
</reference>
<keyword evidence="2" id="KW-1185">Reference proteome</keyword>
<organism evidence="1 2">
    <name type="scientific">Ridgeia piscesae</name>
    <name type="common">Tubeworm</name>
    <dbReference type="NCBI Taxonomy" id="27915"/>
    <lineage>
        <taxon>Eukaryota</taxon>
        <taxon>Metazoa</taxon>
        <taxon>Spiralia</taxon>
        <taxon>Lophotrochozoa</taxon>
        <taxon>Annelida</taxon>
        <taxon>Polychaeta</taxon>
        <taxon>Sedentaria</taxon>
        <taxon>Canalipalpata</taxon>
        <taxon>Sabellida</taxon>
        <taxon>Siboglinidae</taxon>
        <taxon>Ridgeia</taxon>
    </lineage>
</organism>